<dbReference type="AlphaFoldDB" id="A0A0D6ZYI7"/>
<sequence length="264" mass="29618">MVHFHVEQTHEVNDQFVTLLPSHSAAQAVGTSNLPLHLPLIAHVGSLSCHIDTIKFRRRHHSRRNELNETSLELLQSLPAATLIIKLATEATGTTSLSASLFQDFAAMQICLDAGYTRRGEIELVYIVVPKRGRGSAEWSTRKRILWNGERRRWQRGDGQGRAILRTRFTQRVNVAGASAARNMMCAGWRMEKIRAKVSNMREDVVARTIAETMHDKPGKYDGMQGSTHPALPRRSQEKKRVKGEKTFLACLAIDLRAGSVSQM</sequence>
<name>A0A0D6ZYI7_9AGAR</name>
<reference evidence="2 3" key="1">
    <citation type="journal article" date="2015" name="Fungal Genet. Biol.">
        <title>Evolution of novel wood decay mechanisms in Agaricales revealed by the genome sequences of Fistulina hepatica and Cylindrobasidium torrendii.</title>
        <authorList>
            <person name="Floudas D."/>
            <person name="Held B.W."/>
            <person name="Riley R."/>
            <person name="Nagy L.G."/>
            <person name="Koehler G."/>
            <person name="Ransdell A.S."/>
            <person name="Younus H."/>
            <person name="Chow J."/>
            <person name="Chiniquy J."/>
            <person name="Lipzen A."/>
            <person name="Tritt A."/>
            <person name="Sun H."/>
            <person name="Haridas S."/>
            <person name="LaButti K."/>
            <person name="Ohm R.A."/>
            <person name="Kues U."/>
            <person name="Blanchette R.A."/>
            <person name="Grigoriev I.V."/>
            <person name="Minto R.E."/>
            <person name="Hibbett D.S."/>
        </authorList>
    </citation>
    <scope>NUCLEOTIDE SEQUENCE [LARGE SCALE GENOMIC DNA]</scope>
    <source>
        <strain evidence="2 3">ATCC 64428</strain>
    </source>
</reference>
<accession>A0A0D6ZYI7</accession>
<keyword evidence="3" id="KW-1185">Reference proteome</keyword>
<evidence type="ECO:0000256" key="1">
    <source>
        <dbReference type="SAM" id="MobiDB-lite"/>
    </source>
</evidence>
<dbReference type="Proteomes" id="UP000054144">
    <property type="component" value="Unassembled WGS sequence"/>
</dbReference>
<protein>
    <submittedName>
        <fullName evidence="2">Uncharacterized protein</fullName>
    </submittedName>
</protein>
<gene>
    <name evidence="2" type="ORF">FISHEDRAFT_63123</name>
</gene>
<evidence type="ECO:0000313" key="2">
    <source>
        <dbReference type="EMBL" id="KIY42847.1"/>
    </source>
</evidence>
<feature type="region of interest" description="Disordered" evidence="1">
    <location>
        <begin position="216"/>
        <end position="240"/>
    </location>
</feature>
<proteinExistence type="predicted"/>
<dbReference type="EMBL" id="KN882153">
    <property type="protein sequence ID" value="KIY42847.1"/>
    <property type="molecule type" value="Genomic_DNA"/>
</dbReference>
<evidence type="ECO:0000313" key="3">
    <source>
        <dbReference type="Proteomes" id="UP000054144"/>
    </source>
</evidence>
<organism evidence="2 3">
    <name type="scientific">Fistulina hepatica ATCC 64428</name>
    <dbReference type="NCBI Taxonomy" id="1128425"/>
    <lineage>
        <taxon>Eukaryota</taxon>
        <taxon>Fungi</taxon>
        <taxon>Dikarya</taxon>
        <taxon>Basidiomycota</taxon>
        <taxon>Agaricomycotina</taxon>
        <taxon>Agaricomycetes</taxon>
        <taxon>Agaricomycetidae</taxon>
        <taxon>Agaricales</taxon>
        <taxon>Fistulinaceae</taxon>
        <taxon>Fistulina</taxon>
    </lineage>
</organism>